<evidence type="ECO:0000259" key="2">
    <source>
        <dbReference type="Pfam" id="PF01266"/>
    </source>
</evidence>
<dbReference type="InterPro" id="IPR006076">
    <property type="entry name" value="FAD-dep_OxRdtase"/>
</dbReference>
<keyword evidence="1" id="KW-0560">Oxidoreductase</keyword>
<feature type="domain" description="FAD dependent oxidoreductase" evidence="2">
    <location>
        <begin position="6"/>
        <end position="81"/>
    </location>
</feature>
<evidence type="ECO:0000256" key="1">
    <source>
        <dbReference type="ARBA" id="ARBA00023002"/>
    </source>
</evidence>
<dbReference type="Proteomes" id="UP000555836">
    <property type="component" value="Unassembled WGS sequence"/>
</dbReference>
<dbReference type="Pfam" id="PF01266">
    <property type="entry name" value="DAO"/>
    <property type="match status" value="1"/>
</dbReference>
<dbReference type="Gene3D" id="3.50.50.60">
    <property type="entry name" value="FAD/NAD(P)-binding domain"/>
    <property type="match status" value="1"/>
</dbReference>
<feature type="non-terminal residue" evidence="3">
    <location>
        <position position="1"/>
    </location>
</feature>
<gene>
    <name evidence="3" type="ORF">HKB21_02850</name>
</gene>
<name>A0A7Y0S1B3_VIBPH</name>
<dbReference type="InterPro" id="IPR036188">
    <property type="entry name" value="FAD/NAD-bd_sf"/>
</dbReference>
<feature type="non-terminal residue" evidence="3">
    <location>
        <position position="89"/>
    </location>
</feature>
<dbReference type="Gene3D" id="3.30.9.10">
    <property type="entry name" value="D-Amino Acid Oxidase, subunit A, domain 2"/>
    <property type="match status" value="1"/>
</dbReference>
<evidence type="ECO:0000313" key="3">
    <source>
        <dbReference type="EMBL" id="NMU24554.1"/>
    </source>
</evidence>
<dbReference type="SUPFAM" id="SSF51905">
    <property type="entry name" value="FAD/NAD(P)-binding domain"/>
    <property type="match status" value="1"/>
</dbReference>
<protein>
    <submittedName>
        <fullName evidence="3">FAD-binding oxidoreductase</fullName>
    </submittedName>
</protein>
<proteinExistence type="predicted"/>
<evidence type="ECO:0000313" key="4">
    <source>
        <dbReference type="Proteomes" id="UP000555836"/>
    </source>
</evidence>
<sequence>YQSTLNSLAKNGVTHQVWTQEEIRERIPDLSHKVRIGVFFPETGHTLDPYQLCVELSEAFEELGGKVLQKGVSALAKNGDVLVESQTHS</sequence>
<organism evidence="3 4">
    <name type="scientific">Vibrio parahaemolyticus</name>
    <dbReference type="NCBI Taxonomy" id="670"/>
    <lineage>
        <taxon>Bacteria</taxon>
        <taxon>Pseudomonadati</taxon>
        <taxon>Pseudomonadota</taxon>
        <taxon>Gammaproteobacteria</taxon>
        <taxon>Vibrionales</taxon>
        <taxon>Vibrionaceae</taxon>
        <taxon>Vibrio</taxon>
    </lineage>
</organism>
<accession>A0A7Y0S1B3</accession>
<reference evidence="3 4" key="1">
    <citation type="submission" date="2020-04" db="EMBL/GenBank/DDBJ databases">
        <title>Whole-genome sequencing of Vibrio spp. from China reveals different genetic environments of blaCTX-M-14 among diverse lineages.</title>
        <authorList>
            <person name="Zheng Z."/>
            <person name="Ye L."/>
            <person name="Chen S."/>
        </authorList>
    </citation>
    <scope>NUCLEOTIDE SEQUENCE [LARGE SCALE GENOMIC DNA]</scope>
    <source>
        <strain evidence="3 4">Vb0574</strain>
    </source>
</reference>
<dbReference type="GO" id="GO:0016491">
    <property type="term" value="F:oxidoreductase activity"/>
    <property type="evidence" value="ECO:0007669"/>
    <property type="project" value="UniProtKB-KW"/>
</dbReference>
<dbReference type="EMBL" id="JABCLD010000350">
    <property type="protein sequence ID" value="NMU24554.1"/>
    <property type="molecule type" value="Genomic_DNA"/>
</dbReference>
<dbReference type="AlphaFoldDB" id="A0A7Y0S1B3"/>
<comment type="caution">
    <text evidence="3">The sequence shown here is derived from an EMBL/GenBank/DDBJ whole genome shotgun (WGS) entry which is preliminary data.</text>
</comment>